<dbReference type="EMBL" id="KQ982268">
    <property type="protein sequence ID" value="KYQ58490.1"/>
    <property type="molecule type" value="Genomic_DNA"/>
</dbReference>
<accession>A0A151XDU5</accession>
<proteinExistence type="predicted"/>
<evidence type="ECO:0000313" key="2">
    <source>
        <dbReference type="Proteomes" id="UP000075809"/>
    </source>
</evidence>
<name>A0A151XDU5_9HYME</name>
<keyword evidence="2" id="KW-1185">Reference proteome</keyword>
<dbReference type="Proteomes" id="UP000075809">
    <property type="component" value="Unassembled WGS sequence"/>
</dbReference>
<evidence type="ECO:0000313" key="1">
    <source>
        <dbReference type="EMBL" id="KYQ58490.1"/>
    </source>
</evidence>
<dbReference type="AlphaFoldDB" id="A0A151XDU5"/>
<gene>
    <name evidence="1" type="ORF">ALC60_02528</name>
</gene>
<organism evidence="1 2">
    <name type="scientific">Mycetomoellerius zeteki</name>
    <dbReference type="NCBI Taxonomy" id="64791"/>
    <lineage>
        <taxon>Eukaryota</taxon>
        <taxon>Metazoa</taxon>
        <taxon>Ecdysozoa</taxon>
        <taxon>Arthropoda</taxon>
        <taxon>Hexapoda</taxon>
        <taxon>Insecta</taxon>
        <taxon>Pterygota</taxon>
        <taxon>Neoptera</taxon>
        <taxon>Endopterygota</taxon>
        <taxon>Hymenoptera</taxon>
        <taxon>Apocrita</taxon>
        <taxon>Aculeata</taxon>
        <taxon>Formicoidea</taxon>
        <taxon>Formicidae</taxon>
        <taxon>Myrmicinae</taxon>
        <taxon>Mycetomoellerius</taxon>
    </lineage>
</organism>
<protein>
    <submittedName>
        <fullName evidence="1">Uncharacterized protein</fullName>
    </submittedName>
</protein>
<reference evidence="1 2" key="1">
    <citation type="submission" date="2015-09" db="EMBL/GenBank/DDBJ databases">
        <title>Trachymyrmex zeteki WGS genome.</title>
        <authorList>
            <person name="Nygaard S."/>
            <person name="Hu H."/>
            <person name="Boomsma J."/>
            <person name="Zhang G."/>
        </authorList>
    </citation>
    <scope>NUCLEOTIDE SEQUENCE [LARGE SCALE GENOMIC DNA]</scope>
    <source>
        <strain evidence="1">Tzet28-1</strain>
        <tissue evidence="1">Whole body</tissue>
    </source>
</reference>
<sequence>MQRTSSRVISRTYKSRSHSDLGQIGEMTAKRQRTRVSSVSVKQHSCFLHYEARYVLDAFIYLSRCREFRKIVFFLSNQRLTDEKSIKVIMLKTVLFQNTIMKKQIFKYYFVQL</sequence>